<dbReference type="InterPro" id="IPR045290">
    <property type="entry name" value="MOC1-like"/>
</dbReference>
<dbReference type="CDD" id="cd22992">
    <property type="entry name" value="MOC1"/>
    <property type="match status" value="1"/>
</dbReference>
<evidence type="ECO:0000313" key="1">
    <source>
        <dbReference type="EMBL" id="QEL64754.1"/>
    </source>
</evidence>
<gene>
    <name evidence="1" type="ORF">OTERR_12780</name>
</gene>
<evidence type="ECO:0000313" key="2">
    <source>
        <dbReference type="Proteomes" id="UP000323671"/>
    </source>
</evidence>
<sequence>MLTIGIDPGASGAIVVLDEKHNLIEWELMPTMAVGSATRVNAAALAAFLRTFDAPRAFLENVGAMPGQGVTSMFAFGHAAGVASGVLAALEIPTTLVTPQSWKKRAGLIGSEKDAARTRAIQLWPGWRDLDKKGRGQALADAALIARFGAQQ</sequence>
<accession>A0A5C1E814</accession>
<proteinExistence type="predicted"/>
<dbReference type="GO" id="GO:0003676">
    <property type="term" value="F:nucleic acid binding"/>
    <property type="evidence" value="ECO:0007669"/>
    <property type="project" value="InterPro"/>
</dbReference>
<dbReference type="PANTHER" id="PTHR36015:SF6">
    <property type="entry name" value="HOLLIDAY JUNCTION RESOLVASE MOC1, CHLOROPLASTIC-RELATED"/>
    <property type="match status" value="1"/>
</dbReference>
<dbReference type="PANTHER" id="PTHR36015">
    <property type="entry name" value="HOLLIDAY JUNCTION RESOLVASE MOC1, CHLOROPLASTIC-RELATED"/>
    <property type="match status" value="1"/>
</dbReference>
<protein>
    <submittedName>
        <fullName evidence="1">Uncharacterized protein</fullName>
    </submittedName>
</protein>
<organism evidence="1 2">
    <name type="scientific">Oryzomicrobium terrae</name>
    <dbReference type="NCBI Taxonomy" id="1735038"/>
    <lineage>
        <taxon>Bacteria</taxon>
        <taxon>Pseudomonadati</taxon>
        <taxon>Pseudomonadota</taxon>
        <taxon>Betaproteobacteria</taxon>
        <taxon>Rhodocyclales</taxon>
        <taxon>Rhodocyclaceae</taxon>
        <taxon>Oryzomicrobium</taxon>
    </lineage>
</organism>
<dbReference type="KEGG" id="otr:OTERR_12780"/>
<keyword evidence="2" id="KW-1185">Reference proteome</keyword>
<dbReference type="SUPFAM" id="SSF53098">
    <property type="entry name" value="Ribonuclease H-like"/>
    <property type="match status" value="1"/>
</dbReference>
<dbReference type="GO" id="GO:0008821">
    <property type="term" value="F:crossover junction DNA endonuclease activity"/>
    <property type="evidence" value="ECO:0007669"/>
    <property type="project" value="InterPro"/>
</dbReference>
<dbReference type="InterPro" id="IPR012337">
    <property type="entry name" value="RNaseH-like_sf"/>
</dbReference>
<dbReference type="Gene3D" id="3.30.420.10">
    <property type="entry name" value="Ribonuclease H-like superfamily/Ribonuclease H"/>
    <property type="match status" value="1"/>
</dbReference>
<reference evidence="1 2" key="1">
    <citation type="submission" date="2017-07" db="EMBL/GenBank/DDBJ databases">
        <title>Complete genome sequence of Oryzomicrobium terrae TPP412.</title>
        <authorList>
            <person name="Chiu L.-W."/>
            <person name="Lo K.-J."/>
            <person name="Tsai Y.-M."/>
            <person name="Lin S.-S."/>
            <person name="Kuo C.-H."/>
            <person name="Liu C.-T."/>
        </authorList>
    </citation>
    <scope>NUCLEOTIDE SEQUENCE [LARGE SCALE GENOMIC DNA]</scope>
    <source>
        <strain evidence="1 2">TPP412</strain>
    </source>
</reference>
<dbReference type="InterPro" id="IPR036397">
    <property type="entry name" value="RNaseH_sf"/>
</dbReference>
<dbReference type="Proteomes" id="UP000323671">
    <property type="component" value="Chromosome"/>
</dbReference>
<dbReference type="RefSeq" id="WP_223116008.1">
    <property type="nucleotide sequence ID" value="NZ_CP022579.1"/>
</dbReference>
<dbReference type="EMBL" id="CP022579">
    <property type="protein sequence ID" value="QEL64754.1"/>
    <property type="molecule type" value="Genomic_DNA"/>
</dbReference>
<name>A0A5C1E814_9RHOO</name>
<dbReference type="AlphaFoldDB" id="A0A5C1E814"/>